<evidence type="ECO:0000256" key="2">
    <source>
        <dbReference type="ARBA" id="ARBA00022692"/>
    </source>
</evidence>
<dbReference type="EMBL" id="JBHSBM010000017">
    <property type="protein sequence ID" value="MFC4059449.1"/>
    <property type="molecule type" value="Genomic_DNA"/>
</dbReference>
<proteinExistence type="predicted"/>
<comment type="caution">
    <text evidence="7">The sequence shown here is derived from an EMBL/GenBank/DDBJ whole genome shotgun (WGS) entry which is preliminary data.</text>
</comment>
<feature type="transmembrane region" description="Helical" evidence="6">
    <location>
        <begin position="207"/>
        <end position="225"/>
    </location>
</feature>
<feature type="transmembrane region" description="Helical" evidence="6">
    <location>
        <begin position="182"/>
        <end position="201"/>
    </location>
</feature>
<dbReference type="Pfam" id="PF09685">
    <property type="entry name" value="MamF_MmsF"/>
    <property type="match status" value="1"/>
</dbReference>
<keyword evidence="4 6" id="KW-0472">Membrane</keyword>
<protein>
    <submittedName>
        <fullName evidence="7">DUF4870 domain-containing protein</fullName>
    </submittedName>
</protein>
<feature type="compositionally biased region" description="Gly residues" evidence="5">
    <location>
        <begin position="25"/>
        <end position="41"/>
    </location>
</feature>
<sequence length="238" mass="24548">MSENPAGSHPGTGDHGATQPSGPYGLPGQGHGGGYGGGYGASGQDHSPQSSPYGQAGSPYGQTGGQGQAGPYDPYGAPHAKDPYGSHAPYGAPGPGTPYGGYDPYGASYGAQYGAPYGAPAPYGAYGHRGPRPGSDDTTMAMLCHLLGLLTGFLGPLVIYLVKKDQSPYVRDQAGEALNFQLTLLIAYVVAWVLAFALIGFLLLPLIWIGSLVFMVIAAVAANRGENHRYPMTIRFVS</sequence>
<keyword evidence="2 6" id="KW-0812">Transmembrane</keyword>
<organism evidence="7 8">
    <name type="scientific">Planomonospora corallina</name>
    <dbReference type="NCBI Taxonomy" id="1806052"/>
    <lineage>
        <taxon>Bacteria</taxon>
        <taxon>Bacillati</taxon>
        <taxon>Actinomycetota</taxon>
        <taxon>Actinomycetes</taxon>
        <taxon>Streptosporangiales</taxon>
        <taxon>Streptosporangiaceae</taxon>
        <taxon>Planomonospora</taxon>
    </lineage>
</organism>
<dbReference type="Proteomes" id="UP001595850">
    <property type="component" value="Unassembled WGS sequence"/>
</dbReference>
<keyword evidence="8" id="KW-1185">Reference proteome</keyword>
<evidence type="ECO:0000313" key="8">
    <source>
        <dbReference type="Proteomes" id="UP001595850"/>
    </source>
</evidence>
<dbReference type="RefSeq" id="WP_377287762.1">
    <property type="nucleotide sequence ID" value="NZ_JBHSBM010000017.1"/>
</dbReference>
<feature type="compositionally biased region" description="Polar residues" evidence="5">
    <location>
        <begin position="44"/>
        <end position="53"/>
    </location>
</feature>
<evidence type="ECO:0000256" key="4">
    <source>
        <dbReference type="ARBA" id="ARBA00023136"/>
    </source>
</evidence>
<comment type="subcellular location">
    <subcellularLocation>
        <location evidence="1">Membrane</location>
        <topology evidence="1">Multi-pass membrane protein</topology>
    </subcellularLocation>
</comment>
<feature type="transmembrane region" description="Helical" evidence="6">
    <location>
        <begin position="140"/>
        <end position="162"/>
    </location>
</feature>
<evidence type="ECO:0000313" key="7">
    <source>
        <dbReference type="EMBL" id="MFC4059449.1"/>
    </source>
</evidence>
<evidence type="ECO:0000256" key="5">
    <source>
        <dbReference type="SAM" id="MobiDB-lite"/>
    </source>
</evidence>
<dbReference type="InterPro" id="IPR019109">
    <property type="entry name" value="MamF_MmsF"/>
</dbReference>
<accession>A0ABV8I628</accession>
<reference evidence="8" key="1">
    <citation type="journal article" date="2019" name="Int. J. Syst. Evol. Microbiol.">
        <title>The Global Catalogue of Microorganisms (GCM) 10K type strain sequencing project: providing services to taxonomists for standard genome sequencing and annotation.</title>
        <authorList>
            <consortium name="The Broad Institute Genomics Platform"/>
            <consortium name="The Broad Institute Genome Sequencing Center for Infectious Disease"/>
            <person name="Wu L."/>
            <person name="Ma J."/>
        </authorList>
    </citation>
    <scope>NUCLEOTIDE SEQUENCE [LARGE SCALE GENOMIC DNA]</scope>
    <source>
        <strain evidence="8">TBRC 4489</strain>
    </source>
</reference>
<name>A0ABV8I628_9ACTN</name>
<feature type="region of interest" description="Disordered" evidence="5">
    <location>
        <begin position="1"/>
        <end position="89"/>
    </location>
</feature>
<evidence type="ECO:0000256" key="3">
    <source>
        <dbReference type="ARBA" id="ARBA00022989"/>
    </source>
</evidence>
<evidence type="ECO:0000256" key="6">
    <source>
        <dbReference type="SAM" id="Phobius"/>
    </source>
</evidence>
<gene>
    <name evidence="7" type="ORF">ACFOWE_14170</name>
</gene>
<evidence type="ECO:0000256" key="1">
    <source>
        <dbReference type="ARBA" id="ARBA00004141"/>
    </source>
</evidence>
<keyword evidence="3 6" id="KW-1133">Transmembrane helix</keyword>